<feature type="transmembrane region" description="Helical" evidence="8">
    <location>
        <begin position="431"/>
        <end position="451"/>
    </location>
</feature>
<keyword evidence="4" id="KW-0997">Cell inner membrane</keyword>
<proteinExistence type="predicted"/>
<evidence type="ECO:0000256" key="7">
    <source>
        <dbReference type="ARBA" id="ARBA00023136"/>
    </source>
</evidence>
<dbReference type="Pfam" id="PF00873">
    <property type="entry name" value="ACR_tran"/>
    <property type="match status" value="1"/>
</dbReference>
<dbReference type="FunFam" id="1.20.1640.10:FF:000001">
    <property type="entry name" value="Efflux pump membrane transporter"/>
    <property type="match status" value="1"/>
</dbReference>
<dbReference type="SUPFAM" id="SSF82693">
    <property type="entry name" value="Multidrug efflux transporter AcrB pore domain, PN1, PN2, PC1 and PC2 subdomains"/>
    <property type="match status" value="4"/>
</dbReference>
<feature type="transmembrane region" description="Helical" evidence="8">
    <location>
        <begin position="856"/>
        <end position="873"/>
    </location>
</feature>
<dbReference type="FunFam" id="3.30.70.1430:FF:000001">
    <property type="entry name" value="Efflux pump membrane transporter"/>
    <property type="match status" value="1"/>
</dbReference>
<accession>A0A0K1QCZ8</accession>
<dbReference type="Gene3D" id="1.20.1640.10">
    <property type="entry name" value="Multidrug efflux transporter AcrB transmembrane domain"/>
    <property type="match status" value="2"/>
</dbReference>
<keyword evidence="3" id="KW-1003">Cell membrane</keyword>
<dbReference type="OrthoDB" id="9759330at2"/>
<dbReference type="PANTHER" id="PTHR32063:SF21">
    <property type="entry name" value="MULTIDRUG RESISTANCE PROTEIN MDTB"/>
    <property type="match status" value="1"/>
</dbReference>
<dbReference type="GO" id="GO:0005886">
    <property type="term" value="C:plasma membrane"/>
    <property type="evidence" value="ECO:0007669"/>
    <property type="project" value="UniProtKB-SubCell"/>
</dbReference>
<gene>
    <name evidence="9" type="ORF">AKJ09_10266</name>
</gene>
<evidence type="ECO:0000313" key="10">
    <source>
        <dbReference type="Proteomes" id="UP000064967"/>
    </source>
</evidence>
<evidence type="ECO:0000256" key="4">
    <source>
        <dbReference type="ARBA" id="ARBA00022519"/>
    </source>
</evidence>
<feature type="transmembrane region" description="Helical" evidence="8">
    <location>
        <begin position="463"/>
        <end position="486"/>
    </location>
</feature>
<reference evidence="9 10" key="1">
    <citation type="submission" date="2015-08" db="EMBL/GenBank/DDBJ databases">
        <authorList>
            <person name="Babu N.S."/>
            <person name="Beckwith C.J."/>
            <person name="Beseler K.G."/>
            <person name="Brison A."/>
            <person name="Carone J.V."/>
            <person name="Caskin T.P."/>
            <person name="Diamond M."/>
            <person name="Durham M.E."/>
            <person name="Foxe J.M."/>
            <person name="Go M."/>
            <person name="Henderson B.A."/>
            <person name="Jones I.B."/>
            <person name="McGettigan J.A."/>
            <person name="Micheletti S.J."/>
            <person name="Nasrallah M.E."/>
            <person name="Ortiz D."/>
            <person name="Piller C.R."/>
            <person name="Privatt S.R."/>
            <person name="Schneider S.L."/>
            <person name="Sharp S."/>
            <person name="Smith T.C."/>
            <person name="Stanton J.D."/>
            <person name="Ullery H.E."/>
            <person name="Wilson R.J."/>
            <person name="Serrano M.G."/>
            <person name="Buck G."/>
            <person name="Lee V."/>
            <person name="Wang Y."/>
            <person name="Carvalho R."/>
            <person name="Voegtly L."/>
            <person name="Shi R."/>
            <person name="Duckworth R."/>
            <person name="Johnson A."/>
            <person name="Loviza R."/>
            <person name="Walstead R."/>
            <person name="Shah Z."/>
            <person name="Kiflezghi M."/>
            <person name="Wade K."/>
            <person name="Ball S.L."/>
            <person name="Bradley K.W."/>
            <person name="Asai D.J."/>
            <person name="Bowman C.A."/>
            <person name="Russell D.A."/>
            <person name="Pope W.H."/>
            <person name="Jacobs-Sera D."/>
            <person name="Hendrix R.W."/>
            <person name="Hatfull G.F."/>
        </authorList>
    </citation>
    <scope>NUCLEOTIDE SEQUENCE [LARGE SCALE GENOMIC DNA]</scope>
    <source>
        <strain evidence="9 10">DSM 27648</strain>
    </source>
</reference>
<evidence type="ECO:0000256" key="2">
    <source>
        <dbReference type="ARBA" id="ARBA00022448"/>
    </source>
</evidence>
<evidence type="ECO:0000256" key="3">
    <source>
        <dbReference type="ARBA" id="ARBA00022475"/>
    </source>
</evidence>
<feature type="transmembrane region" description="Helical" evidence="8">
    <location>
        <begin position="507"/>
        <end position="523"/>
    </location>
</feature>
<sequence length="1026" mass="109282">MNLSAPFVRRPIATALLSAAILLAGMLAFTLLPVAPLPRVDFPTVQISASLPGASPETMASAVATPLERRFGRIAGVSEITSTSSLGTTNITIQFALDRDVESAARDVQAAINAAGGELPADMPARPFYRKVNPADAPIMILSLTSKTIPIAQVSDAATTILSQRIAQVSGVGQVFVGGSAQPAVRVRVDPANLAGLGLTMADVRTALATSTVDGPKGNLQGDTQSHTLSANDQLIGAKAFGDVIVASRGDSVVHLRDIARVDDSVENERIAAWTNGVPAVLIIIRRQPGANIVETNDRIKAVLPELATSISPAINVEVALDRTQSVRASVEDVERTLVISLILVVLVVFMFLRSARATAIPSVAVPMSLIGTFGIMYLLGYSLDNLSLMALTIATGFVVDDAIVVTENVTRYIELGKPPLEAALEGAKQIGFTIVSITVSLLAVFIPILLMGGIVGRLFREFAVTLSISIAVSAVVSLTLTPMMCARLLVHDPGKHGRLYMASERVFEFILRVYGAGLSWVIRRRTFVGVLTLATIALTVALYAYVPKGLFPQQDVGMLMGFTEAPQDVSYPAMTKRQERATQIVMADPDIAHVVAFIGAGPGGGTVNTGSMFIELKRGKRAPADEIINRLRPKLAQLEGLTVYLQAVQDVRVGGRAARTQYQYTLQDANLEELREWGPKVLERLRKIPLIKDVNTDQQTAGLELAMNVDRDTASRLGVTMQQIDDSLYDAFGQRQVAITYATMNQYRVVLEAKPDLVVGPDAVEQVYVKTASGGVAPIRSFIKPKAGATALSIGHQGQFPATTISFNLAPGRSLGEAIAAIHEAEAEIGMPASIRADFQGTAQAFTSSLKSEPYLVLAALVTVYLVLGILYESLIHPITILSTLPSAGVGALLALLLTKTEFSIIALIGIILLIGIVKKNAIMMIDFAIEAEREEGLSPEQAITQACLLRFRPIVMTTLAALLGAVPLAIGQGVGSELRRPLGIAIIGGLIFSQALTLYTTPVIYLALDKLTKRRREAAKTAHA</sequence>
<dbReference type="Gene3D" id="3.30.70.1430">
    <property type="entry name" value="Multidrug efflux transporter AcrB pore domain"/>
    <property type="match status" value="2"/>
</dbReference>
<dbReference type="SUPFAM" id="SSF82866">
    <property type="entry name" value="Multidrug efflux transporter AcrB transmembrane domain"/>
    <property type="match status" value="2"/>
</dbReference>
<evidence type="ECO:0000256" key="5">
    <source>
        <dbReference type="ARBA" id="ARBA00022692"/>
    </source>
</evidence>
<dbReference type="SUPFAM" id="SSF82714">
    <property type="entry name" value="Multidrug efflux transporter AcrB TolC docking domain, DN and DC subdomains"/>
    <property type="match status" value="2"/>
</dbReference>
<dbReference type="Proteomes" id="UP000064967">
    <property type="component" value="Chromosome"/>
</dbReference>
<evidence type="ECO:0000256" key="8">
    <source>
        <dbReference type="SAM" id="Phobius"/>
    </source>
</evidence>
<dbReference type="PANTHER" id="PTHR32063">
    <property type="match status" value="1"/>
</dbReference>
<dbReference type="Gene3D" id="3.30.70.1440">
    <property type="entry name" value="Multidrug efflux transporter AcrB pore domain"/>
    <property type="match status" value="1"/>
</dbReference>
<feature type="transmembrane region" description="Helical" evidence="8">
    <location>
        <begin position="984"/>
        <end position="1010"/>
    </location>
</feature>
<dbReference type="AlphaFoldDB" id="A0A0K1QCZ8"/>
<dbReference type="InterPro" id="IPR001036">
    <property type="entry name" value="Acrflvin-R"/>
</dbReference>
<dbReference type="EMBL" id="CP012333">
    <property type="protein sequence ID" value="AKV03603.1"/>
    <property type="molecule type" value="Genomic_DNA"/>
</dbReference>
<keyword evidence="7 8" id="KW-0472">Membrane</keyword>
<organism evidence="9 10">
    <name type="scientific">Labilithrix luteola</name>
    <dbReference type="NCBI Taxonomy" id="1391654"/>
    <lineage>
        <taxon>Bacteria</taxon>
        <taxon>Pseudomonadati</taxon>
        <taxon>Myxococcota</taxon>
        <taxon>Polyangia</taxon>
        <taxon>Polyangiales</taxon>
        <taxon>Labilitrichaceae</taxon>
        <taxon>Labilithrix</taxon>
    </lineage>
</organism>
<dbReference type="STRING" id="1391654.AKJ09_10266"/>
<dbReference type="Gene3D" id="3.30.70.1320">
    <property type="entry name" value="Multidrug efflux transporter AcrB pore domain like"/>
    <property type="match status" value="1"/>
</dbReference>
<feature type="transmembrane region" description="Helical" evidence="8">
    <location>
        <begin position="529"/>
        <end position="547"/>
    </location>
</feature>
<keyword evidence="2" id="KW-0813">Transport</keyword>
<dbReference type="PATRIC" id="fig|1391654.3.peg.10402"/>
<dbReference type="GO" id="GO:0042910">
    <property type="term" value="F:xenobiotic transmembrane transporter activity"/>
    <property type="evidence" value="ECO:0007669"/>
    <property type="project" value="TreeGrafter"/>
</dbReference>
<dbReference type="KEGG" id="llu:AKJ09_10266"/>
<feature type="transmembrane region" description="Helical" evidence="8">
    <location>
        <begin position="337"/>
        <end position="353"/>
    </location>
</feature>
<dbReference type="Gene3D" id="3.30.2090.10">
    <property type="entry name" value="Multidrug efflux transporter AcrB TolC docking domain, DN and DC subdomains"/>
    <property type="match status" value="2"/>
</dbReference>
<feature type="transmembrane region" description="Helical" evidence="8">
    <location>
        <begin position="893"/>
        <end position="919"/>
    </location>
</feature>
<evidence type="ECO:0000313" key="9">
    <source>
        <dbReference type="EMBL" id="AKV03603.1"/>
    </source>
</evidence>
<evidence type="ECO:0000256" key="6">
    <source>
        <dbReference type="ARBA" id="ARBA00022989"/>
    </source>
</evidence>
<feature type="transmembrane region" description="Helical" evidence="8">
    <location>
        <begin position="360"/>
        <end position="381"/>
    </location>
</feature>
<dbReference type="RefSeq" id="WP_146654345.1">
    <property type="nucleotide sequence ID" value="NZ_CP012333.1"/>
</dbReference>
<name>A0A0K1QCZ8_9BACT</name>
<comment type="subcellular location">
    <subcellularLocation>
        <location evidence="1">Cell inner membrane</location>
        <topology evidence="1">Multi-pass membrane protein</topology>
    </subcellularLocation>
</comment>
<dbReference type="PRINTS" id="PR00702">
    <property type="entry name" value="ACRIFLAVINRP"/>
</dbReference>
<keyword evidence="5 8" id="KW-0812">Transmembrane</keyword>
<evidence type="ECO:0000256" key="1">
    <source>
        <dbReference type="ARBA" id="ARBA00004429"/>
    </source>
</evidence>
<keyword evidence="10" id="KW-1185">Reference proteome</keyword>
<dbReference type="InterPro" id="IPR027463">
    <property type="entry name" value="AcrB_DN_DC_subdom"/>
</dbReference>
<protein>
    <submittedName>
        <fullName evidence="9">Cobalt-zinc-cadmium resistance protein CzcA</fullName>
    </submittedName>
</protein>
<feature type="transmembrane region" description="Helical" evidence="8">
    <location>
        <begin position="953"/>
        <end position="972"/>
    </location>
</feature>
<dbReference type="NCBIfam" id="NF033617">
    <property type="entry name" value="RND_permease_2"/>
    <property type="match status" value="1"/>
</dbReference>
<keyword evidence="6 8" id="KW-1133">Transmembrane helix</keyword>